<protein>
    <submittedName>
        <fullName evidence="1">Uncharacterized protein</fullName>
    </submittedName>
</protein>
<dbReference type="EMBL" id="AP026830">
    <property type="protein sequence ID" value="BDR91659.1"/>
    <property type="molecule type" value="Genomic_DNA"/>
</dbReference>
<gene>
    <name evidence="1" type="ORF">Vsou_07520</name>
</gene>
<keyword evidence="2" id="KW-1185">Reference proteome</keyword>
<dbReference type="Proteomes" id="UP001060771">
    <property type="component" value="Chromosome"/>
</dbReference>
<evidence type="ECO:0000313" key="2">
    <source>
        <dbReference type="Proteomes" id="UP001060771"/>
    </source>
</evidence>
<name>A0ABM8BL38_9CREN</name>
<reference evidence="2" key="1">
    <citation type="submission" date="2022-09" db="EMBL/GenBank/DDBJ databases">
        <title>Complete genome sequence of Vulcanisaeta souniana.</title>
        <authorList>
            <person name="Kato S."/>
            <person name="Itoh T."/>
            <person name="Ohkuma M."/>
        </authorList>
    </citation>
    <scope>NUCLEOTIDE SEQUENCE [LARGE SCALE GENOMIC DNA]</scope>
    <source>
        <strain evidence="2">JCM 11219</strain>
    </source>
</reference>
<sequence>MINDDEDYVVGTSMAIAESFGLIPYHKVDVKSIGTDELMEFFSHRIRVYIGGCVFTYNESMETVEEGGCEGSVAGRIAEVAKSLLNSGPVT</sequence>
<organism evidence="1 2">
    <name type="scientific">Vulcanisaeta souniana JCM 11219</name>
    <dbReference type="NCBI Taxonomy" id="1293586"/>
    <lineage>
        <taxon>Archaea</taxon>
        <taxon>Thermoproteota</taxon>
        <taxon>Thermoprotei</taxon>
        <taxon>Thermoproteales</taxon>
        <taxon>Thermoproteaceae</taxon>
        <taxon>Vulcanisaeta</taxon>
    </lineage>
</organism>
<accession>A0ABM8BL38</accession>
<evidence type="ECO:0000313" key="1">
    <source>
        <dbReference type="EMBL" id="BDR91659.1"/>
    </source>
</evidence>
<proteinExistence type="predicted"/>